<feature type="region of interest" description="Disordered" evidence="1">
    <location>
        <begin position="1"/>
        <end position="132"/>
    </location>
</feature>
<dbReference type="AlphaFoldDB" id="A0A8X7N5R8"/>
<feature type="compositionally biased region" description="Polar residues" evidence="1">
    <location>
        <begin position="123"/>
        <end position="132"/>
    </location>
</feature>
<gene>
    <name evidence="2" type="ORF">A4X09_0g4687</name>
</gene>
<evidence type="ECO:0000313" key="2">
    <source>
        <dbReference type="EMBL" id="KAE8267652.1"/>
    </source>
</evidence>
<feature type="compositionally biased region" description="Polar residues" evidence="1">
    <location>
        <begin position="22"/>
        <end position="46"/>
    </location>
</feature>
<accession>A0A8X7N5R8</accession>
<dbReference type="Proteomes" id="UP000078113">
    <property type="component" value="Unassembled WGS sequence"/>
</dbReference>
<keyword evidence="3" id="KW-1185">Reference proteome</keyword>
<dbReference type="EMBL" id="LWDG02000208">
    <property type="protein sequence ID" value="KAE8267652.1"/>
    <property type="molecule type" value="Genomic_DNA"/>
</dbReference>
<evidence type="ECO:0000313" key="3">
    <source>
        <dbReference type="Proteomes" id="UP000078113"/>
    </source>
</evidence>
<organism evidence="2 3">
    <name type="scientific">Tilletia walkeri</name>
    <dbReference type="NCBI Taxonomy" id="117179"/>
    <lineage>
        <taxon>Eukaryota</taxon>
        <taxon>Fungi</taxon>
        <taxon>Dikarya</taxon>
        <taxon>Basidiomycota</taxon>
        <taxon>Ustilaginomycotina</taxon>
        <taxon>Exobasidiomycetes</taxon>
        <taxon>Tilletiales</taxon>
        <taxon>Tilletiaceae</taxon>
        <taxon>Tilletia</taxon>
    </lineage>
</organism>
<reference evidence="2" key="1">
    <citation type="submission" date="2016-04" db="EMBL/GenBank/DDBJ databases">
        <authorList>
            <person name="Nguyen H.D."/>
            <person name="Samba Siva P."/>
            <person name="Cullis J."/>
            <person name="Levesque C.A."/>
            <person name="Hambleton S."/>
        </authorList>
    </citation>
    <scope>NUCLEOTIDE SEQUENCE</scope>
    <source>
        <strain evidence="2">DAOMC 236422</strain>
    </source>
</reference>
<protein>
    <submittedName>
        <fullName evidence="2">Uncharacterized protein</fullName>
    </submittedName>
</protein>
<comment type="caution">
    <text evidence="2">The sequence shown here is derived from an EMBL/GenBank/DDBJ whole genome shotgun (WGS) entry which is preliminary data.</text>
</comment>
<evidence type="ECO:0000256" key="1">
    <source>
        <dbReference type="SAM" id="MobiDB-lite"/>
    </source>
</evidence>
<sequence length="132" mass="13800">MSAPPPAQNFRVSGHGPEEGIPNTSTTLGGNMRSGSEQRENTTSAQELGITLGNDGALKGTVADSKGGENLIPNPESKRPELSTAGPGGDQVRQPIHAHDVSFPPNALHLPPQTNESSRKPPYNSQSGQARE</sequence>
<proteinExistence type="predicted"/>
<name>A0A8X7N5R8_9BASI</name>
<reference evidence="2" key="2">
    <citation type="journal article" date="2019" name="IMA Fungus">
        <title>Genome sequencing and comparison of five Tilletia species to identify candidate genes for the detection of regulated species infecting wheat.</title>
        <authorList>
            <person name="Nguyen H.D.T."/>
            <person name="Sultana T."/>
            <person name="Kesanakurti P."/>
            <person name="Hambleton S."/>
        </authorList>
    </citation>
    <scope>NUCLEOTIDE SEQUENCE</scope>
    <source>
        <strain evidence="2">DAOMC 236422</strain>
    </source>
</reference>